<protein>
    <submittedName>
        <fullName evidence="2">Uncharacterized protein</fullName>
    </submittedName>
</protein>
<evidence type="ECO:0000313" key="2">
    <source>
        <dbReference type="EMBL" id="VEU72760.1"/>
    </source>
</evidence>
<dbReference type="KEGG" id="mgal:NCTC10186_00230"/>
<keyword evidence="1" id="KW-0472">Membrane</keyword>
<organism evidence="2 3">
    <name type="scientific">Mycoplasmopsis gallopavonis</name>
    <dbReference type="NCBI Taxonomy" id="76629"/>
    <lineage>
        <taxon>Bacteria</taxon>
        <taxon>Bacillati</taxon>
        <taxon>Mycoplasmatota</taxon>
        <taxon>Mycoplasmoidales</taxon>
        <taxon>Metamycoplasmataceae</taxon>
        <taxon>Mycoplasmopsis</taxon>
    </lineage>
</organism>
<dbReference type="RefSeq" id="WP_129724569.1">
    <property type="nucleotide sequence ID" value="NZ_LR215031.1"/>
</dbReference>
<keyword evidence="1" id="KW-1133">Transmembrane helix</keyword>
<evidence type="ECO:0000313" key="3">
    <source>
        <dbReference type="Proteomes" id="UP000289862"/>
    </source>
</evidence>
<name>A0A449AZ27_9BACT</name>
<dbReference type="Proteomes" id="UP000289862">
    <property type="component" value="Chromosome"/>
</dbReference>
<proteinExistence type="predicted"/>
<accession>A0A449AZ27</accession>
<keyword evidence="1" id="KW-0812">Transmembrane</keyword>
<feature type="transmembrane region" description="Helical" evidence="1">
    <location>
        <begin position="7"/>
        <end position="28"/>
    </location>
</feature>
<sequence>MKKTSKWILWSSLLIGATTISGMSVFFVPSGIYDTKIAHYKQEEINNKVIDFDNDQVLQNYQNVLQLQDQADINIYFSTFGVQTFYNMIRMSMLANTETHFLWTSKIAIQSNFNEDAYRHFIQNDKKIVKNNQV</sequence>
<reference evidence="2 3" key="1">
    <citation type="submission" date="2019-01" db="EMBL/GenBank/DDBJ databases">
        <authorList>
            <consortium name="Pathogen Informatics"/>
        </authorList>
    </citation>
    <scope>NUCLEOTIDE SEQUENCE [LARGE SCALE GENOMIC DNA]</scope>
    <source>
        <strain evidence="2 3">NCTC10186</strain>
    </source>
</reference>
<dbReference type="AlphaFoldDB" id="A0A449AZ27"/>
<dbReference type="EMBL" id="LR215031">
    <property type="protein sequence ID" value="VEU72760.1"/>
    <property type="molecule type" value="Genomic_DNA"/>
</dbReference>
<keyword evidence="3" id="KW-1185">Reference proteome</keyword>
<evidence type="ECO:0000256" key="1">
    <source>
        <dbReference type="SAM" id="Phobius"/>
    </source>
</evidence>
<gene>
    <name evidence="2" type="ORF">NCTC10186_00230</name>
</gene>